<dbReference type="Gene3D" id="3.40.50.800">
    <property type="entry name" value="Anticodon-binding domain"/>
    <property type="match status" value="1"/>
</dbReference>
<dbReference type="GO" id="GO:0017101">
    <property type="term" value="C:aminoacyl-tRNA synthetase multienzyme complex"/>
    <property type="evidence" value="ECO:0007669"/>
    <property type="project" value="TreeGrafter"/>
</dbReference>
<dbReference type="SUPFAM" id="SSF64586">
    <property type="entry name" value="C-terminal domain of ProRS"/>
    <property type="match status" value="1"/>
</dbReference>
<dbReference type="SMART" id="SM00946">
    <property type="entry name" value="ProRS-C_1"/>
    <property type="match status" value="1"/>
</dbReference>
<organism evidence="4 5">
    <name type="scientific">Zophobas morio</name>
    <dbReference type="NCBI Taxonomy" id="2755281"/>
    <lineage>
        <taxon>Eukaryota</taxon>
        <taxon>Metazoa</taxon>
        <taxon>Ecdysozoa</taxon>
        <taxon>Arthropoda</taxon>
        <taxon>Hexapoda</taxon>
        <taxon>Insecta</taxon>
        <taxon>Pterygota</taxon>
        <taxon>Neoptera</taxon>
        <taxon>Endopterygota</taxon>
        <taxon>Coleoptera</taxon>
        <taxon>Polyphaga</taxon>
        <taxon>Cucujiformia</taxon>
        <taxon>Tenebrionidae</taxon>
        <taxon>Zophobas</taxon>
    </lineage>
</organism>
<evidence type="ECO:0000256" key="2">
    <source>
        <dbReference type="ARBA" id="ARBA00022917"/>
    </source>
</evidence>
<proteinExistence type="predicted"/>
<evidence type="ECO:0000256" key="1">
    <source>
        <dbReference type="ARBA" id="ARBA00012831"/>
    </source>
</evidence>
<evidence type="ECO:0000259" key="3">
    <source>
        <dbReference type="SMART" id="SM00946"/>
    </source>
</evidence>
<dbReference type="SUPFAM" id="SSF52954">
    <property type="entry name" value="Class II aaRS ABD-related"/>
    <property type="match status" value="1"/>
</dbReference>
<dbReference type="Proteomes" id="UP001168821">
    <property type="component" value="Unassembled WGS sequence"/>
</dbReference>
<gene>
    <name evidence="4" type="ORF">Zmor_008666</name>
</gene>
<dbReference type="EMBL" id="JALNTZ010002113">
    <property type="protein sequence ID" value="KAJ3619909.1"/>
    <property type="molecule type" value="Genomic_DNA"/>
</dbReference>
<name>A0AA38HIV9_9CUCU</name>
<dbReference type="GO" id="GO:0004827">
    <property type="term" value="F:proline-tRNA ligase activity"/>
    <property type="evidence" value="ECO:0007669"/>
    <property type="project" value="UniProtKB-EC"/>
</dbReference>
<accession>A0AA38HIV9</accession>
<sequence>MSHSDDFGLVLPSKVSPVQIQIIKIKDSDEVNAVIEKIKSDFSNYKVFIDESDKSFGFKISEAEIKGVPIRIEVGPRDLENNSVTVSRRDLRSKESIKLDDLKNYVEEQMKSYDENIFNIAKENRDDKTFAANTIDEYQKIISEKNGIVLVPFCGEISCEADVKTKTSTNSRCIKEKGVKGKCFNCQKDSDMMVYFGRAY</sequence>
<dbReference type="GO" id="GO:0006433">
    <property type="term" value="P:prolyl-tRNA aminoacylation"/>
    <property type="evidence" value="ECO:0007669"/>
    <property type="project" value="InterPro"/>
</dbReference>
<dbReference type="InterPro" id="IPR004499">
    <property type="entry name" value="Pro-tRNA-ligase_IIa_arc-type"/>
</dbReference>
<dbReference type="Pfam" id="PF03129">
    <property type="entry name" value="HGTP_anticodon"/>
    <property type="match status" value="1"/>
</dbReference>
<dbReference type="PANTHER" id="PTHR43382:SF2">
    <property type="entry name" value="BIFUNCTIONAL GLUTAMATE_PROLINE--TRNA LIGASE"/>
    <property type="match status" value="1"/>
</dbReference>
<dbReference type="EC" id="6.1.1.15" evidence="1"/>
<evidence type="ECO:0000313" key="4">
    <source>
        <dbReference type="EMBL" id="KAJ3619909.1"/>
    </source>
</evidence>
<keyword evidence="5" id="KW-1185">Reference proteome</keyword>
<dbReference type="InterPro" id="IPR036621">
    <property type="entry name" value="Anticodon-bd_dom_sf"/>
</dbReference>
<dbReference type="GO" id="GO:0005737">
    <property type="term" value="C:cytoplasm"/>
    <property type="evidence" value="ECO:0007669"/>
    <property type="project" value="InterPro"/>
</dbReference>
<dbReference type="AlphaFoldDB" id="A0AA38HIV9"/>
<keyword evidence="2" id="KW-0648">Protein biosynthesis</keyword>
<evidence type="ECO:0000313" key="5">
    <source>
        <dbReference type="Proteomes" id="UP001168821"/>
    </source>
</evidence>
<reference evidence="4" key="1">
    <citation type="journal article" date="2023" name="G3 (Bethesda)">
        <title>Whole genome assemblies of Zophobas morio and Tenebrio molitor.</title>
        <authorList>
            <person name="Kaur S."/>
            <person name="Stinson S.A."/>
            <person name="diCenzo G.C."/>
        </authorList>
    </citation>
    <scope>NUCLEOTIDE SEQUENCE</scope>
    <source>
        <strain evidence="4">QUZm001</strain>
    </source>
</reference>
<dbReference type="InterPro" id="IPR016061">
    <property type="entry name" value="Pro-tRNA_ligase_II_C"/>
</dbReference>
<comment type="caution">
    <text evidence="4">The sequence shown here is derived from an EMBL/GenBank/DDBJ whole genome shotgun (WGS) entry which is preliminary data.</text>
</comment>
<protein>
    <recommendedName>
        <fullName evidence="1">proline--tRNA ligase</fullName>
        <ecNumber evidence="1">6.1.1.15</ecNumber>
    </recommendedName>
</protein>
<dbReference type="InterPro" id="IPR017449">
    <property type="entry name" value="Pro-tRNA_synth_II"/>
</dbReference>
<dbReference type="Pfam" id="PF09180">
    <property type="entry name" value="ProRS-C_1"/>
    <property type="match status" value="1"/>
</dbReference>
<dbReference type="PANTHER" id="PTHR43382">
    <property type="entry name" value="PROLYL-TRNA SYNTHETASE"/>
    <property type="match status" value="1"/>
</dbReference>
<feature type="domain" description="Proline-tRNA ligase class II C-terminal" evidence="3">
    <location>
        <begin position="135"/>
        <end position="200"/>
    </location>
</feature>
<dbReference type="Gene3D" id="3.30.110.30">
    <property type="entry name" value="C-terminal domain of ProRS"/>
    <property type="match status" value="1"/>
</dbReference>
<dbReference type="InterPro" id="IPR004154">
    <property type="entry name" value="Anticodon-bd"/>
</dbReference>
<dbReference type="GO" id="GO:0005524">
    <property type="term" value="F:ATP binding"/>
    <property type="evidence" value="ECO:0007669"/>
    <property type="project" value="InterPro"/>
</dbReference>